<proteinExistence type="predicted"/>
<evidence type="ECO:0000256" key="1">
    <source>
        <dbReference type="SAM" id="MobiDB-lite"/>
    </source>
</evidence>
<feature type="non-terminal residue" evidence="2">
    <location>
        <position position="119"/>
    </location>
</feature>
<reference evidence="2" key="1">
    <citation type="journal article" date="2020" name="Stud. Mycol.">
        <title>101 Dothideomycetes genomes: a test case for predicting lifestyles and emergence of pathogens.</title>
        <authorList>
            <person name="Haridas S."/>
            <person name="Albert R."/>
            <person name="Binder M."/>
            <person name="Bloem J."/>
            <person name="Labutti K."/>
            <person name="Salamov A."/>
            <person name="Andreopoulos B."/>
            <person name="Baker S."/>
            <person name="Barry K."/>
            <person name="Bills G."/>
            <person name="Bluhm B."/>
            <person name="Cannon C."/>
            <person name="Castanera R."/>
            <person name="Culley D."/>
            <person name="Daum C."/>
            <person name="Ezra D."/>
            <person name="Gonzalez J."/>
            <person name="Henrissat B."/>
            <person name="Kuo A."/>
            <person name="Liang C."/>
            <person name="Lipzen A."/>
            <person name="Lutzoni F."/>
            <person name="Magnuson J."/>
            <person name="Mondo S."/>
            <person name="Nolan M."/>
            <person name="Ohm R."/>
            <person name="Pangilinan J."/>
            <person name="Park H.-J."/>
            <person name="Ramirez L."/>
            <person name="Alfaro M."/>
            <person name="Sun H."/>
            <person name="Tritt A."/>
            <person name="Yoshinaga Y."/>
            <person name="Zwiers L.-H."/>
            <person name="Turgeon B."/>
            <person name="Goodwin S."/>
            <person name="Spatafora J."/>
            <person name="Crous P."/>
            <person name="Grigoriev I."/>
        </authorList>
    </citation>
    <scope>NUCLEOTIDE SEQUENCE</scope>
    <source>
        <strain evidence="2">CBS 116005</strain>
    </source>
</reference>
<evidence type="ECO:0000313" key="2">
    <source>
        <dbReference type="EMBL" id="KAF2773465.1"/>
    </source>
</evidence>
<feature type="compositionally biased region" description="Polar residues" evidence="1">
    <location>
        <begin position="7"/>
        <end position="16"/>
    </location>
</feature>
<dbReference type="OrthoDB" id="5562739at2759"/>
<evidence type="ECO:0000313" key="3">
    <source>
        <dbReference type="Proteomes" id="UP000799436"/>
    </source>
</evidence>
<protein>
    <submittedName>
        <fullName evidence="2">Uncharacterized protein</fullName>
    </submittedName>
</protein>
<feature type="region of interest" description="Disordered" evidence="1">
    <location>
        <begin position="1"/>
        <end position="28"/>
    </location>
</feature>
<name>A0A6G1LKR4_9PEZI</name>
<organism evidence="2 3">
    <name type="scientific">Teratosphaeria nubilosa</name>
    <dbReference type="NCBI Taxonomy" id="161662"/>
    <lineage>
        <taxon>Eukaryota</taxon>
        <taxon>Fungi</taxon>
        <taxon>Dikarya</taxon>
        <taxon>Ascomycota</taxon>
        <taxon>Pezizomycotina</taxon>
        <taxon>Dothideomycetes</taxon>
        <taxon>Dothideomycetidae</taxon>
        <taxon>Mycosphaerellales</taxon>
        <taxon>Teratosphaeriaceae</taxon>
        <taxon>Teratosphaeria</taxon>
    </lineage>
</organism>
<gene>
    <name evidence="2" type="ORF">EJ03DRAFT_254542</name>
</gene>
<sequence>SPPPTPAVTQFASALSTPAPRTPFTASPGRQKLVKDNAIFVHGVPKEPVKYLPFECTEDSVCLSDREKGELSIQHERFAIFPSGRGDQGFISDYQRHIPYASEKKTFYGKTNRDAFEGS</sequence>
<keyword evidence="3" id="KW-1185">Reference proteome</keyword>
<feature type="non-terminal residue" evidence="2">
    <location>
        <position position="1"/>
    </location>
</feature>
<dbReference type="Proteomes" id="UP000799436">
    <property type="component" value="Unassembled WGS sequence"/>
</dbReference>
<dbReference type="EMBL" id="ML995811">
    <property type="protein sequence ID" value="KAF2773465.1"/>
    <property type="molecule type" value="Genomic_DNA"/>
</dbReference>
<dbReference type="AlphaFoldDB" id="A0A6G1LKR4"/>
<accession>A0A6G1LKR4</accession>